<gene>
    <name evidence="1" type="ORF">Vadar_012557</name>
</gene>
<reference evidence="1 2" key="1">
    <citation type="journal article" date="2021" name="Hortic Res">
        <title>High-quality reference genome and annotation aids understanding of berry development for evergreen blueberry (Vaccinium darrowii).</title>
        <authorList>
            <person name="Yu J."/>
            <person name="Hulse-Kemp A.M."/>
            <person name="Babiker E."/>
            <person name="Staton M."/>
        </authorList>
    </citation>
    <scope>NUCLEOTIDE SEQUENCE [LARGE SCALE GENOMIC DNA]</scope>
    <source>
        <strain evidence="2">cv. NJ 8807/NJ 8810</strain>
        <tissue evidence="1">Young leaf</tissue>
    </source>
</reference>
<comment type="caution">
    <text evidence="1">The sequence shown here is derived from an EMBL/GenBank/DDBJ whole genome shotgun (WGS) entry which is preliminary data.</text>
</comment>
<organism evidence="1 2">
    <name type="scientific">Vaccinium darrowii</name>
    <dbReference type="NCBI Taxonomy" id="229202"/>
    <lineage>
        <taxon>Eukaryota</taxon>
        <taxon>Viridiplantae</taxon>
        <taxon>Streptophyta</taxon>
        <taxon>Embryophyta</taxon>
        <taxon>Tracheophyta</taxon>
        <taxon>Spermatophyta</taxon>
        <taxon>Magnoliopsida</taxon>
        <taxon>eudicotyledons</taxon>
        <taxon>Gunneridae</taxon>
        <taxon>Pentapetalae</taxon>
        <taxon>asterids</taxon>
        <taxon>Ericales</taxon>
        <taxon>Ericaceae</taxon>
        <taxon>Vaccinioideae</taxon>
        <taxon>Vaccinieae</taxon>
        <taxon>Vaccinium</taxon>
    </lineage>
</organism>
<keyword evidence="2" id="KW-1185">Reference proteome</keyword>
<protein>
    <submittedName>
        <fullName evidence="1">Uncharacterized protein</fullName>
    </submittedName>
</protein>
<accession>A0ACB7XYT8</accession>
<proteinExistence type="predicted"/>
<dbReference type="Proteomes" id="UP000828048">
    <property type="component" value="Chromosome 5"/>
</dbReference>
<sequence length="197" mass="22414">MATAAIELNQPDPTSSNEACSSKTAASKQWEGLRQYYLQHIHDLQLQVRQKTHNLKRLKFGCLNTSGCSKVEARVKKEEKEEKLDGDATLNKFFKGIYQDVDEDTRRAMQKSFVVLLNVSNNKLEFLPKSIRSCLSLEELQANGHVRLLCSSSGNVRLQFTTTSLNLIQWKCRYSSKYRVLLTETPLQSCLFTGKSC</sequence>
<dbReference type="EMBL" id="CM037155">
    <property type="protein sequence ID" value="KAH7846326.1"/>
    <property type="molecule type" value="Genomic_DNA"/>
</dbReference>
<evidence type="ECO:0000313" key="1">
    <source>
        <dbReference type="EMBL" id="KAH7846326.1"/>
    </source>
</evidence>
<evidence type="ECO:0000313" key="2">
    <source>
        <dbReference type="Proteomes" id="UP000828048"/>
    </source>
</evidence>
<name>A0ACB7XYT8_9ERIC</name>